<dbReference type="EMBL" id="CP000687">
    <property type="protein sequence ID" value="ABY70315.1"/>
    <property type="molecule type" value="Genomic_DNA"/>
</dbReference>
<name>B0BSF8_ACTPJ</name>
<dbReference type="Proteomes" id="UP000008547">
    <property type="component" value="Chromosome"/>
</dbReference>
<reference evidence="1 2" key="1">
    <citation type="journal article" date="2008" name="PLoS ONE">
        <title>Genome biology of Actinobacillus pleuropneumoniae JL03, an isolate of serotype 3 prevalent in China.</title>
        <authorList>
            <person name="Xu Z."/>
            <person name="Zhou Y."/>
            <person name="Li L."/>
            <person name="Zhou R."/>
            <person name="Xiao S."/>
            <person name="Wan Y."/>
            <person name="Zhang S."/>
            <person name="Wang K."/>
            <person name="Li W."/>
            <person name="Li L."/>
            <person name="Jin H."/>
            <person name="Kang M."/>
            <person name="Dalai B."/>
            <person name="Li T."/>
            <person name="Liu L."/>
            <person name="Cheng Y."/>
            <person name="Zhang L."/>
            <person name="Xu T."/>
            <person name="Zheng H."/>
            <person name="Pu S."/>
            <person name="Wang B."/>
            <person name="Gu W."/>
            <person name="Zhang X.L."/>
            <person name="Zhu G.-F."/>
            <person name="Wang S."/>
            <person name="Zhao G.-P."/>
            <person name="Chen H."/>
        </authorList>
    </citation>
    <scope>NUCLEOTIDE SEQUENCE [LARGE SCALE GENOMIC DNA]</scope>
    <source>
        <strain evidence="1 2">JL03</strain>
    </source>
</reference>
<dbReference type="HOGENOM" id="CLU_1425229_0_0_6"/>
<organism evidence="1 2">
    <name type="scientific">Actinobacillus pleuropneumoniae serotype 3 (strain JL03)</name>
    <dbReference type="NCBI Taxonomy" id="434271"/>
    <lineage>
        <taxon>Bacteria</taxon>
        <taxon>Pseudomonadati</taxon>
        <taxon>Pseudomonadota</taxon>
        <taxon>Gammaproteobacteria</taxon>
        <taxon>Pasteurellales</taxon>
        <taxon>Pasteurellaceae</taxon>
        <taxon>Actinobacillus</taxon>
    </lineage>
</organism>
<dbReference type="KEGG" id="apj:APJL_1765"/>
<dbReference type="RefSeq" id="WP_012263371.1">
    <property type="nucleotide sequence ID" value="NC_010278.1"/>
</dbReference>
<evidence type="ECO:0000313" key="2">
    <source>
        <dbReference type="Proteomes" id="UP000008547"/>
    </source>
</evidence>
<sequence length="190" mass="21473">MNNECISPISVYQSIIKSSFMLERNGSCYLIKEDKKNTSNRIFKIQVSKSIGFSLDKNGKRWDFFSDNLPKGIASVSGGIIFCEYRGEYYTIIIDMKSKNISNGISQVRSSIALCQWLNILIHVHKSSRGFRCKFIGLICKTGRNTPSKRGTRKGIDPDAVYKYDGHPIFTINNPGTISICDIIKWLSLV</sequence>
<protein>
    <submittedName>
        <fullName evidence="1">Uncharacterized protein</fullName>
    </submittedName>
</protein>
<proteinExistence type="predicted"/>
<gene>
    <name evidence="1" type="ordered locus">APJL_1765</name>
</gene>
<accession>B0BSF8</accession>
<evidence type="ECO:0000313" key="1">
    <source>
        <dbReference type="EMBL" id="ABY70315.1"/>
    </source>
</evidence>
<dbReference type="AlphaFoldDB" id="B0BSF8"/>